<dbReference type="PRINTS" id="PR00445">
    <property type="entry name" value="HUPFHYPC"/>
</dbReference>
<dbReference type="InterPro" id="IPR019812">
    <property type="entry name" value="Hydgase_assmbl_chp_CS"/>
</dbReference>
<evidence type="ECO:0000256" key="1">
    <source>
        <dbReference type="ARBA" id="ARBA00006018"/>
    </source>
</evidence>
<dbReference type="Gene3D" id="2.30.30.140">
    <property type="match status" value="1"/>
</dbReference>
<dbReference type="GO" id="GO:0051604">
    <property type="term" value="P:protein maturation"/>
    <property type="evidence" value="ECO:0007669"/>
    <property type="project" value="TreeGrafter"/>
</dbReference>
<reference evidence="2 3" key="1">
    <citation type="submission" date="2019-08" db="EMBL/GenBank/DDBJ databases">
        <title>In-depth cultivation of the pig gut microbiome towards novel bacterial diversity and tailored functional studies.</title>
        <authorList>
            <person name="Wylensek D."/>
            <person name="Hitch T.C.A."/>
            <person name="Clavel T."/>
        </authorList>
    </citation>
    <scope>NUCLEOTIDE SEQUENCE [LARGE SCALE GENOMIC DNA]</scope>
    <source>
        <strain evidence="2 3">SM-530-WT-4B</strain>
    </source>
</reference>
<dbReference type="InterPro" id="IPR001109">
    <property type="entry name" value="Hydrogenase_HupF/HypC"/>
</dbReference>
<name>A0A6L5YEB2_9BACT</name>
<dbReference type="PANTHER" id="PTHR35177:SF2">
    <property type="entry name" value="HYDROGENASE MATURATION FACTOR HYBG"/>
    <property type="match status" value="1"/>
</dbReference>
<dbReference type="NCBIfam" id="TIGR00074">
    <property type="entry name" value="hypC_hupF"/>
    <property type="match status" value="1"/>
</dbReference>
<evidence type="ECO:0000313" key="2">
    <source>
        <dbReference type="EMBL" id="MST56549.1"/>
    </source>
</evidence>
<keyword evidence="3" id="KW-1185">Reference proteome</keyword>
<comment type="caution">
    <text evidence="2">The sequence shown here is derived from an EMBL/GenBank/DDBJ whole genome shotgun (WGS) entry which is preliminary data.</text>
</comment>
<dbReference type="RefSeq" id="WP_154529621.1">
    <property type="nucleotide sequence ID" value="NZ_JAXDZJ010000103.1"/>
</dbReference>
<dbReference type="Proteomes" id="UP000473699">
    <property type="component" value="Unassembled WGS sequence"/>
</dbReference>
<dbReference type="GO" id="GO:1902670">
    <property type="term" value="F:carbon dioxide binding"/>
    <property type="evidence" value="ECO:0007669"/>
    <property type="project" value="TreeGrafter"/>
</dbReference>
<evidence type="ECO:0000313" key="3">
    <source>
        <dbReference type="Proteomes" id="UP000473699"/>
    </source>
</evidence>
<dbReference type="PANTHER" id="PTHR35177">
    <property type="entry name" value="HYDROGENASE MATURATION FACTOR HYBG"/>
    <property type="match status" value="1"/>
</dbReference>
<dbReference type="Pfam" id="PF01455">
    <property type="entry name" value="HupF_HypC"/>
    <property type="match status" value="1"/>
</dbReference>
<dbReference type="EMBL" id="VUNH01000013">
    <property type="protein sequence ID" value="MST56549.1"/>
    <property type="molecule type" value="Genomic_DNA"/>
</dbReference>
<dbReference type="GO" id="GO:0005506">
    <property type="term" value="F:iron ion binding"/>
    <property type="evidence" value="ECO:0007669"/>
    <property type="project" value="TreeGrafter"/>
</dbReference>
<dbReference type="AlphaFoldDB" id="A0A6L5YEB2"/>
<dbReference type="PROSITE" id="PS01097">
    <property type="entry name" value="HUPF_HYPC"/>
    <property type="match status" value="1"/>
</dbReference>
<accession>A0A6L5YEB2</accession>
<sequence length="81" mass="8506">MCLAVPHRIEELCGDGSAIAAAGPIRRSIRVDLLDAPAVGDLVLVHAGFAIEKVDERDGAELEALWAEIREGAGDAGQLPF</sequence>
<comment type="similarity">
    <text evidence="1">Belongs to the HupF/HypC family.</text>
</comment>
<organism evidence="2 3">
    <name type="scientific">Pyramidobacter porci</name>
    <dbReference type="NCBI Taxonomy" id="2605789"/>
    <lineage>
        <taxon>Bacteria</taxon>
        <taxon>Thermotogati</taxon>
        <taxon>Synergistota</taxon>
        <taxon>Synergistia</taxon>
        <taxon>Synergistales</taxon>
        <taxon>Dethiosulfovibrionaceae</taxon>
        <taxon>Pyramidobacter</taxon>
    </lineage>
</organism>
<proteinExistence type="inferred from homology"/>
<protein>
    <submittedName>
        <fullName evidence="2">HypC/HybG/HupF family hydrogenase formation chaperone</fullName>
    </submittedName>
</protein>
<gene>
    <name evidence="2" type="ORF">FYJ74_10980</name>
</gene>
<dbReference type="SUPFAM" id="SSF159127">
    <property type="entry name" value="HupF/HypC-like"/>
    <property type="match status" value="1"/>
</dbReference>